<evidence type="ECO:0000256" key="9">
    <source>
        <dbReference type="ARBA" id="ARBA00023295"/>
    </source>
</evidence>
<evidence type="ECO:0000313" key="15">
    <source>
        <dbReference type="Proteomes" id="UP000807769"/>
    </source>
</evidence>
<evidence type="ECO:0000256" key="6">
    <source>
        <dbReference type="ARBA" id="ARBA00022729"/>
    </source>
</evidence>
<keyword evidence="5" id="KW-0624">Polysaccharide degradation</keyword>
<dbReference type="OrthoDB" id="2123594at2759"/>
<dbReference type="Gene3D" id="3.40.50.1700">
    <property type="entry name" value="Glycoside hydrolase family 3 C-terminal domain"/>
    <property type="match status" value="1"/>
</dbReference>
<comment type="caution">
    <text evidence="14">The sequence shown here is derived from an EMBL/GenBank/DDBJ whole genome shotgun (WGS) entry which is preliminary data.</text>
</comment>
<keyword evidence="6 12" id="KW-0732">Signal</keyword>
<feature type="signal peptide" evidence="12">
    <location>
        <begin position="1"/>
        <end position="20"/>
    </location>
</feature>
<dbReference type="InterPro" id="IPR002772">
    <property type="entry name" value="Glyco_hydro_3_C"/>
</dbReference>
<evidence type="ECO:0000256" key="1">
    <source>
        <dbReference type="ARBA" id="ARBA00004613"/>
    </source>
</evidence>
<dbReference type="RefSeq" id="XP_041189365.1">
    <property type="nucleotide sequence ID" value="XM_041340783.1"/>
</dbReference>
<keyword evidence="9" id="KW-0326">Glycosidase</keyword>
<evidence type="ECO:0000256" key="11">
    <source>
        <dbReference type="ARBA" id="ARBA00026107"/>
    </source>
</evidence>
<organism evidence="14 15">
    <name type="scientific">Suillus subaureus</name>
    <dbReference type="NCBI Taxonomy" id="48587"/>
    <lineage>
        <taxon>Eukaryota</taxon>
        <taxon>Fungi</taxon>
        <taxon>Dikarya</taxon>
        <taxon>Basidiomycota</taxon>
        <taxon>Agaricomycotina</taxon>
        <taxon>Agaricomycetes</taxon>
        <taxon>Agaricomycetidae</taxon>
        <taxon>Boletales</taxon>
        <taxon>Suillineae</taxon>
        <taxon>Suillaceae</taxon>
        <taxon>Suillus</taxon>
    </lineage>
</organism>
<dbReference type="GO" id="GO:0031222">
    <property type="term" value="P:arabinan catabolic process"/>
    <property type="evidence" value="ECO:0007669"/>
    <property type="project" value="TreeGrafter"/>
</dbReference>
<evidence type="ECO:0000259" key="13">
    <source>
        <dbReference type="SMART" id="SM01217"/>
    </source>
</evidence>
<evidence type="ECO:0000256" key="5">
    <source>
        <dbReference type="ARBA" id="ARBA00022651"/>
    </source>
</evidence>
<keyword evidence="5" id="KW-0119">Carbohydrate metabolism</keyword>
<evidence type="ECO:0000256" key="3">
    <source>
        <dbReference type="ARBA" id="ARBA00005336"/>
    </source>
</evidence>
<evidence type="ECO:0000256" key="10">
    <source>
        <dbReference type="ARBA" id="ARBA00024574"/>
    </source>
</evidence>
<dbReference type="Gene3D" id="3.20.20.300">
    <property type="entry name" value="Glycoside hydrolase, family 3, N-terminal domain"/>
    <property type="match status" value="2"/>
</dbReference>
<dbReference type="Pfam" id="PF00933">
    <property type="entry name" value="Glyco_hydro_3"/>
    <property type="match status" value="1"/>
</dbReference>
<dbReference type="GO" id="GO:0045493">
    <property type="term" value="P:xylan catabolic process"/>
    <property type="evidence" value="ECO:0007669"/>
    <property type="project" value="UniProtKB-KW"/>
</dbReference>
<keyword evidence="5" id="KW-0858">Xylan degradation</keyword>
<name>A0A9P7E2X4_9AGAM</name>
<dbReference type="FunFam" id="3.40.50.1700:FF:000007">
    <property type="entry name" value="Exo-1,4-beta-xylosidase xlnD"/>
    <property type="match status" value="1"/>
</dbReference>
<dbReference type="Proteomes" id="UP000807769">
    <property type="component" value="Unassembled WGS sequence"/>
</dbReference>
<dbReference type="GO" id="GO:0046556">
    <property type="term" value="F:alpha-L-arabinofuranosidase activity"/>
    <property type="evidence" value="ECO:0007669"/>
    <property type="project" value="TreeGrafter"/>
</dbReference>
<feature type="chain" id="PRO_5040299347" description="xylan 1,4-beta-xylosidase" evidence="12">
    <location>
        <begin position="21"/>
        <end position="762"/>
    </location>
</feature>
<dbReference type="PANTHER" id="PTHR42721:SF3">
    <property type="entry name" value="BETA-D-XYLOSIDASE 5-RELATED"/>
    <property type="match status" value="1"/>
</dbReference>
<dbReference type="GO" id="GO:0009044">
    <property type="term" value="F:xylan 1,4-beta-xylosidase activity"/>
    <property type="evidence" value="ECO:0007669"/>
    <property type="project" value="UniProtKB-EC"/>
</dbReference>
<evidence type="ECO:0000256" key="8">
    <source>
        <dbReference type="ARBA" id="ARBA00023180"/>
    </source>
</evidence>
<sequence length="762" mass="82537">MRLSKHVALVFALTADSVTGYSFPDCEGGPLASNAVCNTALDPITRATSLVELFTVPELINNTVSTSPGVPRLGLPAYQWWSEALHGVADSPGINFSTSGEFSYATSFPQPILMSAAFDDELIQSVGSVVGMEGRAFNNYGRAGSRLLDTKYQSVQRPPMGQRTGDARRRSVPPCSIRVQPRDWLAGGLDPEPYYQVVSTCKHFAGYDLEDWYGTVRYGFNAVITSQDLAEYYLPSFQSCYRDAKVGAAMCSYNAVNGVPSCANTYLLQDILRDFYGFAQDRWITSDYAIDNIYSPHNYAIPQQAVADALKAGADIDCGTFYAEWLPTAYNESLITETDLRTALVRQYASLVRLGYFDPEDQQPYRTYNWSNVNTPPAQQLAYQAAVEGIVLLRNDGTLPLSSSIKNIALIGPWANATAQMQGNYFGVAPYLISPVMGAMDDGYNVTYVLGTSITSNDTSGFAAAIAAAKEADAIIYTGGIDITVEAEAMDRYTITWPGNQLDLIAELQVIGKPLVVVQFGGGQLDDTVLKGNASVNALVWAGYPGQSGGKAVFDILSGEVAPAGRLPITQYPANYVNEIPMTDMNLRPNSTSPGRTYIWYTDIPIYEFGYGEHYTTFSYKWAQAPATSYSIQALVDGGEYAAYLDIAPFATVAVSVTNTGNRTSDYVSLLFASGTYGNAPYPNKALVSYARSYSIAPGTTATAELPITLGNLARADTNGNFWLYPGTYELALDTSGILTSTFELTGNASQLTSFPQNTMTP</sequence>
<evidence type="ECO:0000256" key="12">
    <source>
        <dbReference type="SAM" id="SignalP"/>
    </source>
</evidence>
<comment type="catalytic activity">
    <reaction evidence="10">
        <text>Hydrolysis of (1-&gt;4)-beta-D-xylans, to remove successive D-xylose residues from the non-reducing termini.</text>
        <dbReference type="EC" id="3.2.1.37"/>
    </reaction>
</comment>
<dbReference type="InterPro" id="IPR044993">
    <property type="entry name" value="BXL"/>
</dbReference>
<protein>
    <recommendedName>
        <fullName evidence="11">xylan 1,4-beta-xylosidase</fullName>
        <ecNumber evidence="11">3.2.1.37</ecNumber>
    </recommendedName>
</protein>
<dbReference type="InterPro" id="IPR036881">
    <property type="entry name" value="Glyco_hydro_3_C_sf"/>
</dbReference>
<evidence type="ECO:0000256" key="2">
    <source>
        <dbReference type="ARBA" id="ARBA00004851"/>
    </source>
</evidence>
<dbReference type="SMART" id="SM01217">
    <property type="entry name" value="Fn3_like"/>
    <property type="match status" value="1"/>
</dbReference>
<dbReference type="PANTHER" id="PTHR42721">
    <property type="entry name" value="SUGAR HYDROLASE-RELATED"/>
    <property type="match status" value="1"/>
</dbReference>
<dbReference type="AlphaFoldDB" id="A0A9P7E2X4"/>
<dbReference type="GeneID" id="64634799"/>
<dbReference type="SUPFAM" id="SSF51445">
    <property type="entry name" value="(Trans)glycosidases"/>
    <property type="match status" value="1"/>
</dbReference>
<dbReference type="InterPro" id="IPR013783">
    <property type="entry name" value="Ig-like_fold"/>
</dbReference>
<dbReference type="InterPro" id="IPR017853">
    <property type="entry name" value="GH"/>
</dbReference>
<dbReference type="GO" id="GO:0005576">
    <property type="term" value="C:extracellular region"/>
    <property type="evidence" value="ECO:0007669"/>
    <property type="project" value="UniProtKB-SubCell"/>
</dbReference>
<comment type="pathway">
    <text evidence="2">Glycan degradation; xylan degradation.</text>
</comment>
<keyword evidence="8" id="KW-0325">Glycoprotein</keyword>
<comment type="subcellular location">
    <subcellularLocation>
        <location evidence="1">Secreted</location>
    </subcellularLocation>
</comment>
<keyword evidence="7 14" id="KW-0378">Hydrolase</keyword>
<accession>A0A9P7E2X4</accession>
<dbReference type="Gene3D" id="2.60.40.10">
    <property type="entry name" value="Immunoglobulins"/>
    <property type="match status" value="1"/>
</dbReference>
<gene>
    <name evidence="14" type="ORF">BJ212DRAFT_1484356</name>
</gene>
<reference evidence="14" key="1">
    <citation type="journal article" date="2020" name="New Phytol.">
        <title>Comparative genomics reveals dynamic genome evolution in host specialist ectomycorrhizal fungi.</title>
        <authorList>
            <person name="Lofgren L.A."/>
            <person name="Nguyen N.H."/>
            <person name="Vilgalys R."/>
            <person name="Ruytinx J."/>
            <person name="Liao H.L."/>
            <person name="Branco S."/>
            <person name="Kuo A."/>
            <person name="LaButti K."/>
            <person name="Lipzen A."/>
            <person name="Andreopoulos W."/>
            <person name="Pangilinan J."/>
            <person name="Riley R."/>
            <person name="Hundley H."/>
            <person name="Na H."/>
            <person name="Barry K."/>
            <person name="Grigoriev I.V."/>
            <person name="Stajich J.E."/>
            <person name="Kennedy P.G."/>
        </authorList>
    </citation>
    <scope>NUCLEOTIDE SEQUENCE</scope>
    <source>
        <strain evidence="14">MN1</strain>
    </source>
</reference>
<feature type="domain" description="Fibronectin type III-like" evidence="13">
    <location>
        <begin position="667"/>
        <end position="737"/>
    </location>
</feature>
<keyword evidence="15" id="KW-1185">Reference proteome</keyword>
<keyword evidence="4" id="KW-0964">Secreted</keyword>
<evidence type="ECO:0000256" key="4">
    <source>
        <dbReference type="ARBA" id="ARBA00022525"/>
    </source>
</evidence>
<evidence type="ECO:0000313" key="14">
    <source>
        <dbReference type="EMBL" id="KAG1809651.1"/>
    </source>
</evidence>
<dbReference type="InterPro" id="IPR001764">
    <property type="entry name" value="Glyco_hydro_3_N"/>
</dbReference>
<dbReference type="SUPFAM" id="SSF52279">
    <property type="entry name" value="Beta-D-glucan exohydrolase, C-terminal domain"/>
    <property type="match status" value="1"/>
</dbReference>
<evidence type="ECO:0000256" key="7">
    <source>
        <dbReference type="ARBA" id="ARBA00022801"/>
    </source>
</evidence>
<dbReference type="EC" id="3.2.1.37" evidence="11"/>
<dbReference type="InterPro" id="IPR036962">
    <property type="entry name" value="Glyco_hydro_3_N_sf"/>
</dbReference>
<dbReference type="Pfam" id="PF01915">
    <property type="entry name" value="Glyco_hydro_3_C"/>
    <property type="match status" value="1"/>
</dbReference>
<dbReference type="EMBL" id="JABBWG010000033">
    <property type="protein sequence ID" value="KAG1809651.1"/>
    <property type="molecule type" value="Genomic_DNA"/>
</dbReference>
<comment type="similarity">
    <text evidence="3">Belongs to the glycosyl hydrolase 3 family.</text>
</comment>
<proteinExistence type="inferred from homology"/>
<dbReference type="InterPro" id="IPR026891">
    <property type="entry name" value="Fn3-like"/>
</dbReference>